<name>A0A6J4TWR9_9SPHN</name>
<evidence type="ECO:0000256" key="1">
    <source>
        <dbReference type="SAM" id="MobiDB-lite"/>
    </source>
</evidence>
<dbReference type="EMBL" id="CADCWA010000197">
    <property type="protein sequence ID" value="CAA9533614.1"/>
    <property type="molecule type" value="Genomic_DNA"/>
</dbReference>
<protein>
    <submittedName>
        <fullName evidence="2">Uncharacterized protein</fullName>
    </submittedName>
</protein>
<feature type="region of interest" description="Disordered" evidence="1">
    <location>
        <begin position="1"/>
        <end position="44"/>
    </location>
</feature>
<reference evidence="2" key="1">
    <citation type="submission" date="2020-02" db="EMBL/GenBank/DDBJ databases">
        <authorList>
            <person name="Meier V. D."/>
        </authorList>
    </citation>
    <scope>NUCLEOTIDE SEQUENCE</scope>
    <source>
        <strain evidence="2">AVDCRST_MAG31</strain>
    </source>
</reference>
<dbReference type="AlphaFoldDB" id="A0A6J4TWR9"/>
<sequence length="44" mass="4930">MNGRTVESARRTVNSGSSKFESERIGESLLIPGRDGRKGWTLHR</sequence>
<proteinExistence type="predicted"/>
<gene>
    <name evidence="2" type="ORF">AVDCRST_MAG31-2619</name>
</gene>
<accession>A0A6J4TWR9</accession>
<evidence type="ECO:0000313" key="2">
    <source>
        <dbReference type="EMBL" id="CAA9533614.1"/>
    </source>
</evidence>
<organism evidence="2">
    <name type="scientific">uncultured Sphingomonas sp</name>
    <dbReference type="NCBI Taxonomy" id="158754"/>
    <lineage>
        <taxon>Bacteria</taxon>
        <taxon>Pseudomonadati</taxon>
        <taxon>Pseudomonadota</taxon>
        <taxon>Alphaproteobacteria</taxon>
        <taxon>Sphingomonadales</taxon>
        <taxon>Sphingomonadaceae</taxon>
        <taxon>Sphingomonas</taxon>
        <taxon>environmental samples</taxon>
    </lineage>
</organism>